<evidence type="ECO:0000313" key="2">
    <source>
        <dbReference type="EMBL" id="SQD93274.1"/>
    </source>
</evidence>
<accession>A0A2X3MMU0</accession>
<dbReference type="KEGG" id="bana:BARAN1_1252"/>
<feature type="domain" description="CxxC-x17-CxxC" evidence="1">
    <location>
        <begin position="16"/>
        <end position="47"/>
    </location>
</feature>
<name>A0A2X3MMU0_9BACT</name>
<protein>
    <recommendedName>
        <fullName evidence="1">CxxC-x17-CxxC domain-containing protein</fullName>
    </recommendedName>
</protein>
<dbReference type="AlphaFoldDB" id="A0A2X3MMU0"/>
<organism evidence="2 3">
    <name type="scientific">Candidatus Bipolaricaulis anaerobius</name>
    <dbReference type="NCBI Taxonomy" id="2026885"/>
    <lineage>
        <taxon>Bacteria</taxon>
        <taxon>Candidatus Bipolaricaulota</taxon>
        <taxon>Candidatus Bipolaricaulia</taxon>
        <taxon>Candidatus Bipolaricaulales</taxon>
        <taxon>Candidatus Bipolaricaulaceae</taxon>
        <taxon>Candidatus Bipolaricaulis</taxon>
    </lineage>
</organism>
<dbReference type="Proteomes" id="UP000249818">
    <property type="component" value="Chromosome BARAN1"/>
</dbReference>
<dbReference type="NCBIfam" id="TIGR04272">
    <property type="entry name" value="cxxc_cxxc_Mbark"/>
    <property type="match status" value="1"/>
</dbReference>
<dbReference type="EMBL" id="LS483254">
    <property type="protein sequence ID" value="SQD93274.1"/>
    <property type="molecule type" value="Genomic_DNA"/>
</dbReference>
<dbReference type="InterPro" id="IPR026363">
    <property type="entry name" value="CxxC-x17-CxxC_dom"/>
</dbReference>
<keyword evidence="3" id="KW-1185">Reference proteome</keyword>
<sequence>MTYERRKMYNVSHLGLTCADCGAKIEELPFEPKTDRPVYCQKCARNRRRDNPRALR</sequence>
<reference evidence="3" key="1">
    <citation type="submission" date="2018-05" db="EMBL/GenBank/DDBJ databases">
        <authorList>
            <person name="Hao L."/>
        </authorList>
    </citation>
    <scope>NUCLEOTIDE SEQUENCE [LARGE SCALE GENOMIC DNA]</scope>
</reference>
<proteinExistence type="predicted"/>
<dbReference type="RefSeq" id="WP_174202510.1">
    <property type="nucleotide sequence ID" value="NZ_LS483254.1"/>
</dbReference>
<evidence type="ECO:0000259" key="1">
    <source>
        <dbReference type="Pfam" id="PF23477"/>
    </source>
</evidence>
<evidence type="ECO:0000313" key="3">
    <source>
        <dbReference type="Proteomes" id="UP000249818"/>
    </source>
</evidence>
<dbReference type="Pfam" id="PF23477">
    <property type="entry name" value="zf_Tbcl_2"/>
    <property type="match status" value="1"/>
</dbReference>
<gene>
    <name evidence="2" type="ORF">BARAN1_1252</name>
</gene>